<evidence type="ECO:0000256" key="7">
    <source>
        <dbReference type="RuleBase" id="RU003835"/>
    </source>
</evidence>
<keyword evidence="6" id="KW-0479">Metal-binding</keyword>
<keyword evidence="4 6" id="KW-0418">Kinase</keyword>
<evidence type="ECO:0000313" key="9">
    <source>
        <dbReference type="EMBL" id="PZR06232.1"/>
    </source>
</evidence>
<evidence type="ECO:0000256" key="2">
    <source>
        <dbReference type="ARBA" id="ARBA00022679"/>
    </source>
</evidence>
<feature type="binding site" evidence="6">
    <location>
        <position position="121"/>
    </location>
    <ligand>
        <name>substrate</name>
    </ligand>
</feature>
<gene>
    <name evidence="6" type="primary">ackA</name>
    <name evidence="9" type="ORF">DI525_02805</name>
</gene>
<dbReference type="PANTHER" id="PTHR21060:SF15">
    <property type="entry name" value="ACETATE KINASE-RELATED"/>
    <property type="match status" value="1"/>
</dbReference>
<feature type="binding site" evidence="6">
    <location>
        <position position="413"/>
    </location>
    <ligand>
        <name>Mg(2+)</name>
        <dbReference type="ChEBI" id="CHEBI:18420"/>
    </ligand>
</feature>
<dbReference type="PROSITE" id="PS01076">
    <property type="entry name" value="ACETATE_KINASE_2"/>
    <property type="match status" value="1"/>
</dbReference>
<comment type="subunit">
    <text evidence="6">Homodimer.</text>
</comment>
<evidence type="ECO:0000256" key="6">
    <source>
        <dbReference type="HAMAP-Rule" id="MF_00020"/>
    </source>
</evidence>
<evidence type="ECO:0000256" key="3">
    <source>
        <dbReference type="ARBA" id="ARBA00022741"/>
    </source>
</evidence>
<feature type="binding site" evidence="6">
    <location>
        <position position="37"/>
    </location>
    <ligand>
        <name>Mg(2+)</name>
        <dbReference type="ChEBI" id="CHEBI:18420"/>
    </ligand>
</feature>
<dbReference type="InterPro" id="IPR043129">
    <property type="entry name" value="ATPase_NBD"/>
</dbReference>
<evidence type="ECO:0000313" key="10">
    <source>
        <dbReference type="Proteomes" id="UP000249432"/>
    </source>
</evidence>
<dbReference type="AlphaFoldDB" id="A0A2W5STW3"/>
<comment type="cofactor">
    <cofactor evidence="6">
        <name>Mg(2+)</name>
        <dbReference type="ChEBI" id="CHEBI:18420"/>
    </cofactor>
    <cofactor evidence="6">
        <name>Mn(2+)</name>
        <dbReference type="ChEBI" id="CHEBI:29035"/>
    </cofactor>
    <text evidence="6">Mg(2+). Can also accept Mn(2+).</text>
</comment>
<dbReference type="Gene3D" id="3.30.420.40">
    <property type="match status" value="2"/>
</dbReference>
<protein>
    <recommendedName>
        <fullName evidence="6">Acetate kinase</fullName>
        <ecNumber evidence="6">2.7.2.1</ecNumber>
    </recommendedName>
    <alternativeName>
        <fullName evidence="6">Acetokinase</fullName>
    </alternativeName>
</protein>
<dbReference type="PROSITE" id="PS01075">
    <property type="entry name" value="ACETATE_KINASE_1"/>
    <property type="match status" value="1"/>
</dbReference>
<keyword evidence="2 6" id="KW-0808">Transferase</keyword>
<evidence type="ECO:0000256" key="8">
    <source>
        <dbReference type="SAM" id="MobiDB-lite"/>
    </source>
</evidence>
<dbReference type="PRINTS" id="PR00471">
    <property type="entry name" value="ACETATEKNASE"/>
</dbReference>
<reference evidence="9 10" key="1">
    <citation type="submission" date="2017-08" db="EMBL/GenBank/DDBJ databases">
        <title>Infants hospitalized years apart are colonized by the same room-sourced microbial strains.</title>
        <authorList>
            <person name="Brooks B."/>
            <person name="Olm M.R."/>
            <person name="Firek B.A."/>
            <person name="Baker R."/>
            <person name="Thomas B.C."/>
            <person name="Morowitz M.J."/>
            <person name="Banfield J.F."/>
        </authorList>
    </citation>
    <scope>NUCLEOTIDE SEQUENCE [LARGE SCALE GENOMIC DNA]</scope>
    <source>
        <strain evidence="9">S2_003_000_R1_3</strain>
    </source>
</reference>
<dbReference type="Pfam" id="PF00871">
    <property type="entry name" value="Acetate_kinase"/>
    <property type="match status" value="1"/>
</dbReference>
<dbReference type="HAMAP" id="MF_00020">
    <property type="entry name" value="Acetate_kinase"/>
    <property type="match status" value="1"/>
</dbReference>
<proteinExistence type="inferred from homology"/>
<feature type="binding site" evidence="6">
    <location>
        <begin position="359"/>
        <end position="363"/>
    </location>
    <ligand>
        <name>ATP</name>
        <dbReference type="ChEBI" id="CHEBI:30616"/>
    </ligand>
</feature>
<dbReference type="PIRSF" id="PIRSF000722">
    <property type="entry name" value="Acetate_prop_kin"/>
    <property type="match status" value="1"/>
</dbReference>
<keyword evidence="5 6" id="KW-0067">ATP-binding</keyword>
<dbReference type="EC" id="2.7.2.1" evidence="6"/>
<feature type="active site" description="Proton donor/acceptor" evidence="6">
    <location>
        <position position="178"/>
    </location>
</feature>
<dbReference type="RefSeq" id="WP_303734278.1">
    <property type="nucleotide sequence ID" value="NZ_CAKZHK010000007.1"/>
</dbReference>
<keyword evidence="6" id="KW-0963">Cytoplasm</keyword>
<dbReference type="InterPro" id="IPR000890">
    <property type="entry name" value="Aliphatic_acid_kin_short-chain"/>
</dbReference>
<feature type="binding site" evidence="6">
    <location>
        <begin position="311"/>
        <end position="313"/>
    </location>
    <ligand>
        <name>ATP</name>
        <dbReference type="ChEBI" id="CHEBI:30616"/>
    </ligand>
</feature>
<name>A0A2W5STW3_9CORY</name>
<evidence type="ECO:0000256" key="4">
    <source>
        <dbReference type="ARBA" id="ARBA00022777"/>
    </source>
</evidence>
<feature type="region of interest" description="Disordered" evidence="8">
    <location>
        <begin position="1"/>
        <end position="26"/>
    </location>
</feature>
<comment type="similarity">
    <text evidence="1 6 7">Belongs to the acetokinase family.</text>
</comment>
<dbReference type="SUPFAM" id="SSF53067">
    <property type="entry name" value="Actin-like ATPase domain"/>
    <property type="match status" value="2"/>
</dbReference>
<evidence type="ECO:0000256" key="1">
    <source>
        <dbReference type="ARBA" id="ARBA00008748"/>
    </source>
</evidence>
<keyword evidence="6" id="KW-0460">Magnesium</keyword>
<dbReference type="CDD" id="cd24010">
    <property type="entry name" value="ASKHA_NBD_AcK_PK"/>
    <property type="match status" value="1"/>
</dbReference>
<dbReference type="GO" id="GO:0008776">
    <property type="term" value="F:acetate kinase activity"/>
    <property type="evidence" value="ECO:0007669"/>
    <property type="project" value="UniProtKB-UniRule"/>
</dbReference>
<dbReference type="GO" id="GO:0000287">
    <property type="term" value="F:magnesium ion binding"/>
    <property type="evidence" value="ECO:0007669"/>
    <property type="project" value="UniProtKB-UniRule"/>
</dbReference>
<comment type="function">
    <text evidence="6">Catalyzes the formation of acetyl phosphate from acetate and ATP. Can also catalyze the reverse reaction.</text>
</comment>
<comment type="pathway">
    <text evidence="6">Metabolic intermediate biosynthesis; acetyl-CoA biosynthesis; acetyl-CoA from acetate: step 1/2.</text>
</comment>
<feature type="site" description="Transition state stabilizer" evidence="6">
    <location>
        <position position="271"/>
    </location>
</feature>
<accession>A0A2W5STW3</accession>
<dbReference type="PANTHER" id="PTHR21060">
    <property type="entry name" value="ACETATE KINASE"/>
    <property type="match status" value="1"/>
</dbReference>
<dbReference type="GO" id="GO:0005737">
    <property type="term" value="C:cytoplasm"/>
    <property type="evidence" value="ECO:0007669"/>
    <property type="project" value="UniProtKB-SubCell"/>
</dbReference>
<dbReference type="GO" id="GO:0006085">
    <property type="term" value="P:acetyl-CoA biosynthetic process"/>
    <property type="evidence" value="ECO:0007669"/>
    <property type="project" value="UniProtKB-UniRule"/>
</dbReference>
<organism evidence="9 10">
    <name type="scientific">Corynebacterium kroppenstedtii</name>
    <dbReference type="NCBI Taxonomy" id="161879"/>
    <lineage>
        <taxon>Bacteria</taxon>
        <taxon>Bacillati</taxon>
        <taxon>Actinomycetota</taxon>
        <taxon>Actinomycetes</taxon>
        <taxon>Mycobacteriales</taxon>
        <taxon>Corynebacteriaceae</taxon>
        <taxon>Corynebacterium</taxon>
    </lineage>
</organism>
<dbReference type="NCBIfam" id="TIGR00016">
    <property type="entry name" value="ackA"/>
    <property type="match status" value="1"/>
</dbReference>
<sequence length="427" mass="46228">MMKTSDTPTPADTSAAAAPNAPETSAHENDELVLVLNSGSSSIKFQLVNPANHATDDPFVSGLAEQIGEETGHITIKYAGEKHTRELPILNHTEGLDEALNFLDSLGVGLSTLNLVACGHRVVHGGRLFNSPVLIYDEVVGLIRDLIPLAPLHNPANLDGITVARKILPDIPHVAIFDTAFFHSLPPAAALYPIDAETAMNYAIRRYGFHGTSHEYVSQHVPDLLGKAPHQVNQITLHLGNGASVAAIRGGHAVDTSMGMTPLAGIMMGTRSGDIDPGIVFHLARNGMTIDEIDDLLNRRSGLKGMSGVNDFRALQEKIDREDQDAWSAYNMYVHSIRRFVGAYMLILGRLDAITFTAGVGENHAGIRRDTMADLENFGILIDDERNNSPSREARLISSDESRVKVFVIPTNEELAIARYAAGFAHN</sequence>
<feature type="site" description="Transition state stabilizer" evidence="6">
    <location>
        <position position="210"/>
    </location>
</feature>
<keyword evidence="3 6" id="KW-0547">Nucleotide-binding</keyword>
<comment type="caution">
    <text evidence="9">The sequence shown here is derived from an EMBL/GenBank/DDBJ whole genome shotgun (WGS) entry which is preliminary data.</text>
</comment>
<comment type="catalytic activity">
    <reaction evidence="6">
        <text>acetate + ATP = acetyl phosphate + ADP</text>
        <dbReference type="Rhea" id="RHEA:11352"/>
        <dbReference type="ChEBI" id="CHEBI:22191"/>
        <dbReference type="ChEBI" id="CHEBI:30089"/>
        <dbReference type="ChEBI" id="CHEBI:30616"/>
        <dbReference type="ChEBI" id="CHEBI:456216"/>
        <dbReference type="EC" id="2.7.2.1"/>
    </reaction>
</comment>
<dbReference type="InterPro" id="IPR023865">
    <property type="entry name" value="Aliphatic_acid_kinase_CS"/>
</dbReference>
<evidence type="ECO:0000256" key="5">
    <source>
        <dbReference type="ARBA" id="ARBA00022840"/>
    </source>
</evidence>
<dbReference type="UniPathway" id="UPA00340">
    <property type="reaction ID" value="UER00458"/>
</dbReference>
<dbReference type="GO" id="GO:0006083">
    <property type="term" value="P:acetate metabolic process"/>
    <property type="evidence" value="ECO:0007669"/>
    <property type="project" value="TreeGrafter"/>
</dbReference>
<dbReference type="InterPro" id="IPR004372">
    <property type="entry name" value="Ac/propionate_kinase"/>
</dbReference>
<dbReference type="GO" id="GO:0005524">
    <property type="term" value="F:ATP binding"/>
    <property type="evidence" value="ECO:0007669"/>
    <property type="project" value="UniProtKB-KW"/>
</dbReference>
<feature type="binding site" evidence="6">
    <location>
        <position position="44"/>
    </location>
    <ligand>
        <name>ATP</name>
        <dbReference type="ChEBI" id="CHEBI:30616"/>
    </ligand>
</feature>
<dbReference type="Proteomes" id="UP000249432">
    <property type="component" value="Unassembled WGS sequence"/>
</dbReference>
<feature type="compositionally biased region" description="Low complexity" evidence="8">
    <location>
        <begin position="1"/>
        <end position="24"/>
    </location>
</feature>
<dbReference type="EMBL" id="QFRA01000003">
    <property type="protein sequence ID" value="PZR06232.1"/>
    <property type="molecule type" value="Genomic_DNA"/>
</dbReference>
<feature type="binding site" evidence="6">
    <location>
        <begin position="238"/>
        <end position="242"/>
    </location>
    <ligand>
        <name>ATP</name>
        <dbReference type="ChEBI" id="CHEBI:30616"/>
    </ligand>
</feature>
<comment type="subcellular location">
    <subcellularLocation>
        <location evidence="6">Cytoplasm</location>
    </subcellularLocation>
</comment>